<gene>
    <name evidence="3" type="ORF">ACFP1K_07125</name>
</gene>
<feature type="region of interest" description="Disordered" evidence="2">
    <location>
        <begin position="736"/>
        <end position="778"/>
    </location>
</feature>
<protein>
    <submittedName>
        <fullName evidence="3">Uncharacterized protein</fullName>
    </submittedName>
</protein>
<dbReference type="RefSeq" id="WP_380748223.1">
    <property type="nucleotide sequence ID" value="NZ_JBHSRF010000007.1"/>
</dbReference>
<evidence type="ECO:0000313" key="4">
    <source>
        <dbReference type="Proteomes" id="UP001596137"/>
    </source>
</evidence>
<keyword evidence="1" id="KW-0175">Coiled coil</keyword>
<sequence length="953" mass="101792">MSDRFAWQADELLLDGGVEETAPGAFEPGLERQLLTEATAGFGAIQQTQAIPGRRRVLLIQPGWGSSGYYSEALLKRDGPKTWPAGTQNFVNHPTASEEAERPERAVEDWASVLITDPVWDPVERGLVAEVQIFPQWQWLLNEEFLKQVGLSIRATGTVEFGEAEGREGPIVTSLAEGISVDWVTKAGAGGRVLQLIESAREALVERQYDRASDGRFGHVPGNHGHSGKSDGGDSGGGSRDGGPPKGGNDSPITLRISSGDPEVDAKRVAALQAKLDKIDRDNAAKAAKAAERTRTGAVDDNAVNRRAYVPRAAAFDDRDDAMTTTVTYEEIPTKSGNLIAYRVAGNNDHTYVKSGDQTVVLNDGEIEEIERTVDNPLGQGGEDDENEGSDGPLVGPDGYHFGSVAHAGGRGNRMAVNIDGEPAFELSPKEARDLLKAHEGMRNSRRLMAGNDAVDLISDKHGGVTLRTKGEDGKATKVKLRPSSAERLTSAISDLNDGIEGEPLKVKTSDGTFVAARNGEGEDAVMTLTLPSGQTLIFDSQEQQWELQGALVDVLNESERRGTGGAGTVPLREARNVGAWLESRLHLSFTQLTDDMYGDGRLTREERIALSGAIGDALAAFTGRVEADQPQLYQRGPYDDPGTAVTEPTQLGEAELTANDLRDALCTALKAVHGGKDVWVWERDHTDSWVVFTVEPSAESGQSGTPGLYQQTYTVDADTRAITLTGEPIAVTATTTYTPAPKSSDEGATAAVAENDPGTAPTPTPQKESEMPELTEEQAQQLVEAATASLTTRLEEAMNRLTTAATQIETLTERVDRADARAAASDAETQRLRNDNAARAAVTEALRDSSLPARSHTRVTTEVCRDLPTLENGDLDTAALTESITAAINGERSYAAGLLEDSGVGHVRGLGESRDTKPKPEVDPAVITALEESYQARGFTPEAARAAALGRP</sequence>
<proteinExistence type="predicted"/>
<dbReference type="Proteomes" id="UP001596137">
    <property type="component" value="Unassembled WGS sequence"/>
</dbReference>
<feature type="region of interest" description="Disordered" evidence="2">
    <location>
        <begin position="212"/>
        <end position="262"/>
    </location>
</feature>
<feature type="region of interest" description="Disordered" evidence="2">
    <location>
        <begin position="372"/>
        <end position="407"/>
    </location>
</feature>
<evidence type="ECO:0000256" key="1">
    <source>
        <dbReference type="SAM" id="Coils"/>
    </source>
</evidence>
<name>A0ABW1NDR7_9ACTN</name>
<feature type="compositionally biased region" description="Gly residues" evidence="2">
    <location>
        <begin position="233"/>
        <end position="246"/>
    </location>
</feature>
<comment type="caution">
    <text evidence="3">The sequence shown here is derived from an EMBL/GenBank/DDBJ whole genome shotgun (WGS) entry which is preliminary data.</text>
</comment>
<dbReference type="EMBL" id="JBHSRF010000007">
    <property type="protein sequence ID" value="MFC6080927.1"/>
    <property type="molecule type" value="Genomic_DNA"/>
</dbReference>
<accession>A0ABW1NDR7</accession>
<keyword evidence="4" id="KW-1185">Reference proteome</keyword>
<evidence type="ECO:0000256" key="2">
    <source>
        <dbReference type="SAM" id="MobiDB-lite"/>
    </source>
</evidence>
<reference evidence="4" key="1">
    <citation type="journal article" date="2019" name="Int. J. Syst. Evol. Microbiol.">
        <title>The Global Catalogue of Microorganisms (GCM) 10K type strain sequencing project: providing services to taxonomists for standard genome sequencing and annotation.</title>
        <authorList>
            <consortium name="The Broad Institute Genomics Platform"/>
            <consortium name="The Broad Institute Genome Sequencing Center for Infectious Disease"/>
            <person name="Wu L."/>
            <person name="Ma J."/>
        </authorList>
    </citation>
    <scope>NUCLEOTIDE SEQUENCE [LARGE SCALE GENOMIC DNA]</scope>
    <source>
        <strain evidence="4">JCM 30346</strain>
    </source>
</reference>
<evidence type="ECO:0000313" key="3">
    <source>
        <dbReference type="EMBL" id="MFC6080927.1"/>
    </source>
</evidence>
<organism evidence="3 4">
    <name type="scientific">Sphaerisporangium aureirubrum</name>
    <dbReference type="NCBI Taxonomy" id="1544736"/>
    <lineage>
        <taxon>Bacteria</taxon>
        <taxon>Bacillati</taxon>
        <taxon>Actinomycetota</taxon>
        <taxon>Actinomycetes</taxon>
        <taxon>Streptosporangiales</taxon>
        <taxon>Streptosporangiaceae</taxon>
        <taxon>Sphaerisporangium</taxon>
    </lineage>
</organism>
<feature type="coiled-coil region" evidence="1">
    <location>
        <begin position="795"/>
        <end position="829"/>
    </location>
</feature>